<accession>G3GRY9</accession>
<dbReference type="InParanoid" id="G3GRY9"/>
<dbReference type="EMBL" id="JH000004">
    <property type="protein sequence ID" value="EGV94133.1"/>
    <property type="molecule type" value="Genomic_DNA"/>
</dbReference>
<protein>
    <submittedName>
        <fullName evidence="1">Uncharacterized protein</fullName>
    </submittedName>
</protein>
<sequence>MDCANCYSQESQSSVRRRRLYEFACLSIHLFEMGAHVSQADIALSTKEPRMTLNF</sequence>
<dbReference type="Proteomes" id="UP000001075">
    <property type="component" value="Unassembled WGS sequence"/>
</dbReference>
<evidence type="ECO:0000313" key="2">
    <source>
        <dbReference type="Proteomes" id="UP000001075"/>
    </source>
</evidence>
<gene>
    <name evidence="1" type="ORF">I79_000284</name>
</gene>
<dbReference type="AlphaFoldDB" id="G3GRY9"/>
<name>G3GRY9_CRIGR</name>
<proteinExistence type="predicted"/>
<organism evidence="1 2">
    <name type="scientific">Cricetulus griseus</name>
    <name type="common">Chinese hamster</name>
    <name type="synonym">Cricetulus barabensis griseus</name>
    <dbReference type="NCBI Taxonomy" id="10029"/>
    <lineage>
        <taxon>Eukaryota</taxon>
        <taxon>Metazoa</taxon>
        <taxon>Chordata</taxon>
        <taxon>Craniata</taxon>
        <taxon>Vertebrata</taxon>
        <taxon>Euteleostomi</taxon>
        <taxon>Mammalia</taxon>
        <taxon>Eutheria</taxon>
        <taxon>Euarchontoglires</taxon>
        <taxon>Glires</taxon>
        <taxon>Rodentia</taxon>
        <taxon>Myomorpha</taxon>
        <taxon>Muroidea</taxon>
        <taxon>Cricetidae</taxon>
        <taxon>Cricetinae</taxon>
        <taxon>Cricetulus</taxon>
    </lineage>
</organism>
<reference evidence="2" key="1">
    <citation type="journal article" date="2011" name="Nat. Biotechnol.">
        <title>The genomic sequence of the Chinese hamster ovary (CHO)-K1 cell line.</title>
        <authorList>
            <person name="Xu X."/>
            <person name="Nagarajan H."/>
            <person name="Lewis N.E."/>
            <person name="Pan S."/>
            <person name="Cai Z."/>
            <person name="Liu X."/>
            <person name="Chen W."/>
            <person name="Xie M."/>
            <person name="Wang W."/>
            <person name="Hammond S."/>
            <person name="Andersen M.R."/>
            <person name="Neff N."/>
            <person name="Passarelli B."/>
            <person name="Koh W."/>
            <person name="Fan H.C."/>
            <person name="Wang J."/>
            <person name="Gui Y."/>
            <person name="Lee K.H."/>
            <person name="Betenbaugh M.J."/>
            <person name="Quake S.R."/>
            <person name="Famili I."/>
            <person name="Palsson B.O."/>
            <person name="Wang J."/>
        </authorList>
    </citation>
    <scope>NUCLEOTIDE SEQUENCE [LARGE SCALE GENOMIC DNA]</scope>
    <source>
        <strain evidence="2">CHO K1 cell line</strain>
    </source>
</reference>
<evidence type="ECO:0000313" key="1">
    <source>
        <dbReference type="EMBL" id="EGV94133.1"/>
    </source>
</evidence>